<protein>
    <submittedName>
        <fullName evidence="3">Uncharacterized protein</fullName>
    </submittedName>
</protein>
<name>A0AAV9PR74_9PEZI</name>
<feature type="region of interest" description="Disordered" evidence="2">
    <location>
        <begin position="121"/>
        <end position="204"/>
    </location>
</feature>
<reference evidence="3 4" key="1">
    <citation type="submission" date="2023-06" db="EMBL/GenBank/DDBJ databases">
        <title>Black Yeasts Isolated from many extreme environments.</title>
        <authorList>
            <person name="Coleine C."/>
            <person name="Stajich J.E."/>
            <person name="Selbmann L."/>
        </authorList>
    </citation>
    <scope>NUCLEOTIDE SEQUENCE [LARGE SCALE GENOMIC DNA]</scope>
    <source>
        <strain evidence="3 4">CCFEE 5887</strain>
    </source>
</reference>
<accession>A0AAV9PR74</accession>
<feature type="compositionally biased region" description="Basic and acidic residues" evidence="2">
    <location>
        <begin position="411"/>
        <end position="420"/>
    </location>
</feature>
<comment type="caution">
    <text evidence="3">The sequence shown here is derived from an EMBL/GenBank/DDBJ whole genome shotgun (WGS) entry which is preliminary data.</text>
</comment>
<feature type="compositionally biased region" description="Polar residues" evidence="2">
    <location>
        <begin position="242"/>
        <end position="263"/>
    </location>
</feature>
<keyword evidence="1" id="KW-0175">Coiled coil</keyword>
<feature type="compositionally biased region" description="Low complexity" evidence="2">
    <location>
        <begin position="154"/>
        <end position="191"/>
    </location>
</feature>
<dbReference type="Proteomes" id="UP001345827">
    <property type="component" value="Unassembled WGS sequence"/>
</dbReference>
<feature type="compositionally biased region" description="Basic and acidic residues" evidence="2">
    <location>
        <begin position="71"/>
        <end position="80"/>
    </location>
</feature>
<evidence type="ECO:0000313" key="4">
    <source>
        <dbReference type="Proteomes" id="UP001345827"/>
    </source>
</evidence>
<feature type="region of interest" description="Disordered" evidence="2">
    <location>
        <begin position="366"/>
        <end position="420"/>
    </location>
</feature>
<feature type="region of interest" description="Disordered" evidence="2">
    <location>
        <begin position="293"/>
        <end position="314"/>
    </location>
</feature>
<feature type="compositionally biased region" description="Polar residues" evidence="2">
    <location>
        <begin position="11"/>
        <end position="20"/>
    </location>
</feature>
<keyword evidence="4" id="KW-1185">Reference proteome</keyword>
<evidence type="ECO:0000256" key="1">
    <source>
        <dbReference type="SAM" id="Coils"/>
    </source>
</evidence>
<evidence type="ECO:0000256" key="2">
    <source>
        <dbReference type="SAM" id="MobiDB-lite"/>
    </source>
</evidence>
<organism evidence="3 4">
    <name type="scientific">Vermiconidia calcicola</name>
    <dbReference type="NCBI Taxonomy" id="1690605"/>
    <lineage>
        <taxon>Eukaryota</taxon>
        <taxon>Fungi</taxon>
        <taxon>Dikarya</taxon>
        <taxon>Ascomycota</taxon>
        <taxon>Pezizomycotina</taxon>
        <taxon>Dothideomycetes</taxon>
        <taxon>Dothideomycetidae</taxon>
        <taxon>Mycosphaerellales</taxon>
        <taxon>Extremaceae</taxon>
        <taxon>Vermiconidia</taxon>
    </lineage>
</organism>
<feature type="compositionally biased region" description="Polar residues" evidence="2">
    <location>
        <begin position="46"/>
        <end position="59"/>
    </location>
</feature>
<evidence type="ECO:0000313" key="3">
    <source>
        <dbReference type="EMBL" id="KAK5527795.1"/>
    </source>
</evidence>
<feature type="region of interest" description="Disordered" evidence="2">
    <location>
        <begin position="230"/>
        <end position="280"/>
    </location>
</feature>
<feature type="region of interest" description="Disordered" evidence="2">
    <location>
        <begin position="1"/>
        <end position="80"/>
    </location>
</feature>
<proteinExistence type="predicted"/>
<dbReference type="AlphaFoldDB" id="A0AAV9PR74"/>
<feature type="compositionally biased region" description="Basic and acidic residues" evidence="2">
    <location>
        <begin position="366"/>
        <end position="379"/>
    </location>
</feature>
<dbReference type="EMBL" id="JAXLQG010000033">
    <property type="protein sequence ID" value="KAK5527795.1"/>
    <property type="molecule type" value="Genomic_DNA"/>
</dbReference>
<sequence length="689" mass="76160">MAHYQYGHFSRTPQRVNSYGATPARGGSYVQGQSSQRPEYLEFQEGTYSNSPHGWTGNAQPYAADFNRAPDGPREREDQRHHQYGPGIAFDQHRAREEQGHQNQYGNQFDAYYGQEQGGQEYNEEPYFGHPESPHNAGAYVANSYSPYGRPGSRPGAGNQRGQRGRRAQYGQRGNSSRGRQSGRSRFSMRGTSMTYSRGGGRHDHAQTRLQELGEELRVVRPTLERAQLLNSLREPAPTPAQGASTSVGETSDGQNTSTQTRTQMKEQEENTIQAPVALDTGQDANIAALAGMSSTQKQEDAETEGSVGSGNQATKDDIQAISSKLQDFQSNDFENFLTLNRQEVDQLVRERKELQSRLLAHERDLRTSLESDPEHRQTIEAGRSNEIQPQESTMGPPDDNVTCETGQDTPEDKTELSADVDQIKAEDISMTDEGLDAATSGHASQRSSRKRQGPEELGSLDLRKRIRKQDVVNHGEVDSLASLPTFGAGQNHEAGQGGEETNMGSQVTTTTSSMLPMPPTAEEKAAELLSMFVLAWEHTQEERDAILSYFISLFGHKATIGAKIEAIDKYCVGPLNKLNPEPGFCLMSKLVGKSVKQPDQMTQNSCPYCKEKHRICLWAKHVPGVATGFGPRINGRIAIENDGRTYSPSAEPRTMDLAGQKVRWVLKKRRERVDEPGEVSFDVGGIIL</sequence>
<feature type="coiled-coil region" evidence="1">
    <location>
        <begin position="338"/>
        <end position="365"/>
    </location>
</feature>
<feature type="region of interest" description="Disordered" evidence="2">
    <location>
        <begin position="482"/>
        <end position="517"/>
    </location>
</feature>
<feature type="region of interest" description="Disordered" evidence="2">
    <location>
        <begin position="435"/>
        <end position="463"/>
    </location>
</feature>
<gene>
    <name evidence="3" type="ORF">LTR25_010926</name>
</gene>